<dbReference type="InterPro" id="IPR033425">
    <property type="entry name" value="MASE3"/>
</dbReference>
<keyword evidence="5" id="KW-1185">Reference proteome</keyword>
<evidence type="ECO:0000259" key="3">
    <source>
        <dbReference type="PROSITE" id="PS50887"/>
    </source>
</evidence>
<protein>
    <submittedName>
        <fullName evidence="4">Bifunctional diguanylate cyclase/phosphodiesterase</fullName>
    </submittedName>
</protein>
<dbReference type="SMART" id="SM00267">
    <property type="entry name" value="GGDEF"/>
    <property type="match status" value="1"/>
</dbReference>
<reference evidence="5" key="1">
    <citation type="journal article" date="2019" name="Int. J. Syst. Evol. Microbiol.">
        <title>The Global Catalogue of Microorganisms (GCM) 10K type strain sequencing project: providing services to taxonomists for standard genome sequencing and annotation.</title>
        <authorList>
            <consortium name="The Broad Institute Genomics Platform"/>
            <consortium name="The Broad Institute Genome Sequencing Center for Infectious Disease"/>
            <person name="Wu L."/>
            <person name="Ma J."/>
        </authorList>
    </citation>
    <scope>NUCLEOTIDE SEQUENCE [LARGE SCALE GENOMIC DNA]</scope>
    <source>
        <strain evidence="5">KCTC 42447</strain>
    </source>
</reference>
<dbReference type="RefSeq" id="WP_386363589.1">
    <property type="nucleotide sequence ID" value="NZ_JBHRXZ010000017.1"/>
</dbReference>
<feature type="domain" description="EAL" evidence="2">
    <location>
        <begin position="466"/>
        <end position="720"/>
    </location>
</feature>
<feature type="transmembrane region" description="Helical" evidence="1">
    <location>
        <begin position="150"/>
        <end position="171"/>
    </location>
</feature>
<dbReference type="InterPro" id="IPR000160">
    <property type="entry name" value="GGDEF_dom"/>
</dbReference>
<dbReference type="InterPro" id="IPR043128">
    <property type="entry name" value="Rev_trsase/Diguanyl_cyclase"/>
</dbReference>
<feature type="transmembrane region" description="Helical" evidence="1">
    <location>
        <begin position="220"/>
        <end position="238"/>
    </location>
</feature>
<feature type="transmembrane region" description="Helical" evidence="1">
    <location>
        <begin position="191"/>
        <end position="208"/>
    </location>
</feature>
<feature type="transmembrane region" description="Helical" evidence="1">
    <location>
        <begin position="244"/>
        <end position="265"/>
    </location>
</feature>
<evidence type="ECO:0000313" key="4">
    <source>
        <dbReference type="EMBL" id="MFC3607505.1"/>
    </source>
</evidence>
<dbReference type="InterPro" id="IPR029787">
    <property type="entry name" value="Nucleotide_cyclase"/>
</dbReference>
<dbReference type="PANTHER" id="PTHR44757:SF2">
    <property type="entry name" value="BIOFILM ARCHITECTURE MAINTENANCE PROTEIN MBAA"/>
    <property type="match status" value="1"/>
</dbReference>
<feature type="transmembrane region" description="Helical" evidence="1">
    <location>
        <begin position="48"/>
        <end position="69"/>
    </location>
</feature>
<dbReference type="PANTHER" id="PTHR44757">
    <property type="entry name" value="DIGUANYLATE CYCLASE DGCP"/>
    <property type="match status" value="1"/>
</dbReference>
<gene>
    <name evidence="4" type="ORF">ACFOMF_06930</name>
</gene>
<accession>A0ABV7T2Z1</accession>
<evidence type="ECO:0000256" key="1">
    <source>
        <dbReference type="SAM" id="Phobius"/>
    </source>
</evidence>
<dbReference type="InterPro" id="IPR035919">
    <property type="entry name" value="EAL_sf"/>
</dbReference>
<dbReference type="Pfam" id="PF17159">
    <property type="entry name" value="MASE3"/>
    <property type="match status" value="1"/>
</dbReference>
<dbReference type="Proteomes" id="UP001595630">
    <property type="component" value="Unassembled WGS sequence"/>
</dbReference>
<keyword evidence="1" id="KW-1133">Transmembrane helix</keyword>
<dbReference type="Gene3D" id="3.20.20.450">
    <property type="entry name" value="EAL domain"/>
    <property type="match status" value="1"/>
</dbReference>
<feature type="transmembrane region" description="Helical" evidence="1">
    <location>
        <begin position="12"/>
        <end position="36"/>
    </location>
</feature>
<dbReference type="EMBL" id="JBHRXZ010000017">
    <property type="protein sequence ID" value="MFC3607505.1"/>
    <property type="molecule type" value="Genomic_DNA"/>
</dbReference>
<dbReference type="CDD" id="cd01949">
    <property type="entry name" value="GGDEF"/>
    <property type="match status" value="1"/>
</dbReference>
<evidence type="ECO:0000259" key="2">
    <source>
        <dbReference type="PROSITE" id="PS50883"/>
    </source>
</evidence>
<organism evidence="4 5">
    <name type="scientific">Stutzerimonas tarimensis</name>
    <dbReference type="NCBI Taxonomy" id="1507735"/>
    <lineage>
        <taxon>Bacteria</taxon>
        <taxon>Pseudomonadati</taxon>
        <taxon>Pseudomonadota</taxon>
        <taxon>Gammaproteobacteria</taxon>
        <taxon>Pseudomonadales</taxon>
        <taxon>Pseudomonadaceae</taxon>
        <taxon>Stutzerimonas</taxon>
    </lineage>
</organism>
<keyword evidence="1" id="KW-0812">Transmembrane</keyword>
<dbReference type="InterPro" id="IPR001633">
    <property type="entry name" value="EAL_dom"/>
</dbReference>
<evidence type="ECO:0000313" key="5">
    <source>
        <dbReference type="Proteomes" id="UP001595630"/>
    </source>
</evidence>
<dbReference type="InterPro" id="IPR052155">
    <property type="entry name" value="Biofilm_reg_signaling"/>
</dbReference>
<dbReference type="SMART" id="SM00052">
    <property type="entry name" value="EAL"/>
    <property type="match status" value="1"/>
</dbReference>
<proteinExistence type="predicted"/>
<dbReference type="Pfam" id="PF00563">
    <property type="entry name" value="EAL"/>
    <property type="match status" value="1"/>
</dbReference>
<comment type="caution">
    <text evidence="4">The sequence shown here is derived from an EMBL/GenBank/DDBJ whole genome shotgun (WGS) entry which is preliminary data.</text>
</comment>
<feature type="domain" description="GGDEF" evidence="3">
    <location>
        <begin position="324"/>
        <end position="457"/>
    </location>
</feature>
<name>A0ABV7T2Z1_9GAMM</name>
<dbReference type="SUPFAM" id="SSF141868">
    <property type="entry name" value="EAL domain-like"/>
    <property type="match status" value="1"/>
</dbReference>
<keyword evidence="1" id="KW-0472">Membrane</keyword>
<dbReference type="Pfam" id="PF00990">
    <property type="entry name" value="GGDEF"/>
    <property type="match status" value="1"/>
</dbReference>
<dbReference type="Gene3D" id="3.30.70.270">
    <property type="match status" value="1"/>
</dbReference>
<feature type="transmembrane region" description="Helical" evidence="1">
    <location>
        <begin position="81"/>
        <end position="100"/>
    </location>
</feature>
<dbReference type="CDD" id="cd01948">
    <property type="entry name" value="EAL"/>
    <property type="match status" value="1"/>
</dbReference>
<dbReference type="PROSITE" id="PS50883">
    <property type="entry name" value="EAL"/>
    <property type="match status" value="1"/>
</dbReference>
<sequence length="725" mass="78991">MFDRSLASLSGLFRHLPGCWLVLACALLLLAAWLAPSEWHAWSGWFPLWLHLVVEVFTTTLAGLVFAVTWHSHREGQSLRILALGCAFLGIGLVGLLHALSYPGMPDLVTPASTEKGINFWLVTRLLLALALLGLAFLPSCSACRKPSRLLLLGGVLGFVVVASYLGLAAPERWPRTFVQGVGLTRSKIDLEWFFIGLMLLAALGFWRERRNDLPFDPRGLLAATLLLVLAGLCFTRYTQVHGLYSLLGHLFNLLAFALIYRVVFVSCVNMPYRRLEAEIQERLAAERRIEQISFYDALTGLPSRALLRDRTMEALASAPDDRTQVALLFLDLDHFKMINDALGHAQGDRLLCELSCLLVDAVPTTATVCRVGGDEFAVLLPGLPEPEFAAVVVERVMEQLATPQWVGQRDILSSASVGVAISPGDGEDFETLVCNAETAMYTAKKAGRNAWRFYNPAMNATASERLELTNGLRCALEQDQLELYYQLQVDLFSGQVIGAEALLRWHHPQWGLVSPARFIPIAEESGLIVPIGAWILQQACHQAAQWQAEGLGIPVVAVNISALQLQDSALAKTVRAALDQAGLAPSALELELTESGLIQDSEQVRATVDQLKGLGVGLAIDDFGTGYSCLAYLRRLAVDVVKIDQSFVRDLNSSADGSAIVTAIIQMARSLGLEVLAEGVEDEETAEALRQLGCCQAQGYLYARPMPASALPARLAERRAAGAV</sequence>
<dbReference type="PROSITE" id="PS50887">
    <property type="entry name" value="GGDEF"/>
    <property type="match status" value="1"/>
</dbReference>
<dbReference type="NCBIfam" id="TIGR00254">
    <property type="entry name" value="GGDEF"/>
    <property type="match status" value="1"/>
</dbReference>
<feature type="transmembrane region" description="Helical" evidence="1">
    <location>
        <begin position="120"/>
        <end position="138"/>
    </location>
</feature>
<dbReference type="SUPFAM" id="SSF55073">
    <property type="entry name" value="Nucleotide cyclase"/>
    <property type="match status" value="1"/>
</dbReference>
<dbReference type="PROSITE" id="PS51257">
    <property type="entry name" value="PROKAR_LIPOPROTEIN"/>
    <property type="match status" value="1"/>
</dbReference>